<evidence type="ECO:0000313" key="3">
    <source>
        <dbReference type="Proteomes" id="UP001597546"/>
    </source>
</evidence>
<name>A0ABW5TUS9_9SPHI</name>
<dbReference type="InterPro" id="IPR021309">
    <property type="entry name" value="YgaP-like_TM"/>
</dbReference>
<evidence type="ECO:0000313" key="2">
    <source>
        <dbReference type="EMBL" id="MFD2732548.1"/>
    </source>
</evidence>
<dbReference type="Proteomes" id="UP001597546">
    <property type="component" value="Unassembled WGS sequence"/>
</dbReference>
<dbReference type="Gene3D" id="6.10.140.1340">
    <property type="match status" value="1"/>
</dbReference>
<reference evidence="3" key="1">
    <citation type="journal article" date="2019" name="Int. J. Syst. Evol. Microbiol.">
        <title>The Global Catalogue of Microorganisms (GCM) 10K type strain sequencing project: providing services to taxonomists for standard genome sequencing and annotation.</title>
        <authorList>
            <consortium name="The Broad Institute Genomics Platform"/>
            <consortium name="The Broad Institute Genome Sequencing Center for Infectious Disease"/>
            <person name="Wu L."/>
            <person name="Ma J."/>
        </authorList>
    </citation>
    <scope>NUCLEOTIDE SEQUENCE [LARGE SCALE GENOMIC DNA]</scope>
    <source>
        <strain evidence="3">KCTC 42456</strain>
    </source>
</reference>
<protein>
    <submittedName>
        <fullName evidence="2">DUF2892 domain-containing protein</fullName>
    </submittedName>
</protein>
<sequence length="98" mass="10792">MITDKIEEVKNTLEEVLLKEDIYTNIGKTERILSIASGTYIFLKGIRNVFSSPLIATTELVLGFGLLQRGISGYCSITEKLECEPQGKAPILVVSETV</sequence>
<dbReference type="RefSeq" id="WP_379040144.1">
    <property type="nucleotide sequence ID" value="NZ_JBHSKW010000001.1"/>
</dbReference>
<feature type="domain" description="Inner membrane protein YgaP-like transmembrane" evidence="1">
    <location>
        <begin position="24"/>
        <end position="81"/>
    </location>
</feature>
<dbReference type="EMBL" id="JBHULV010000044">
    <property type="protein sequence ID" value="MFD2732548.1"/>
    <property type="molecule type" value="Genomic_DNA"/>
</dbReference>
<evidence type="ECO:0000259" key="1">
    <source>
        <dbReference type="Pfam" id="PF11127"/>
    </source>
</evidence>
<proteinExistence type="predicted"/>
<gene>
    <name evidence="2" type="ORF">ACFSSE_12640</name>
</gene>
<comment type="caution">
    <text evidence="2">The sequence shown here is derived from an EMBL/GenBank/DDBJ whole genome shotgun (WGS) entry which is preliminary data.</text>
</comment>
<dbReference type="Pfam" id="PF11127">
    <property type="entry name" value="YgaP-like_TM"/>
    <property type="match status" value="1"/>
</dbReference>
<organism evidence="2 3">
    <name type="scientific">Pedobacter alpinus</name>
    <dbReference type="NCBI Taxonomy" id="1590643"/>
    <lineage>
        <taxon>Bacteria</taxon>
        <taxon>Pseudomonadati</taxon>
        <taxon>Bacteroidota</taxon>
        <taxon>Sphingobacteriia</taxon>
        <taxon>Sphingobacteriales</taxon>
        <taxon>Sphingobacteriaceae</taxon>
        <taxon>Pedobacter</taxon>
    </lineage>
</organism>
<accession>A0ABW5TUS9</accession>
<keyword evidence="3" id="KW-1185">Reference proteome</keyword>